<evidence type="ECO:0000256" key="2">
    <source>
        <dbReference type="SAM" id="Phobius"/>
    </source>
</evidence>
<keyword evidence="2" id="KW-0812">Transmembrane</keyword>
<dbReference type="Proteomes" id="UP000054549">
    <property type="component" value="Unassembled WGS sequence"/>
</dbReference>
<evidence type="ECO:0000313" key="3">
    <source>
        <dbReference type="EMBL" id="KIL62108.1"/>
    </source>
</evidence>
<organism evidence="3 4">
    <name type="scientific">Amanita muscaria (strain Koide BX008)</name>
    <dbReference type="NCBI Taxonomy" id="946122"/>
    <lineage>
        <taxon>Eukaryota</taxon>
        <taxon>Fungi</taxon>
        <taxon>Dikarya</taxon>
        <taxon>Basidiomycota</taxon>
        <taxon>Agaricomycotina</taxon>
        <taxon>Agaricomycetes</taxon>
        <taxon>Agaricomycetidae</taxon>
        <taxon>Agaricales</taxon>
        <taxon>Pluteineae</taxon>
        <taxon>Amanitaceae</taxon>
        <taxon>Amanita</taxon>
    </lineage>
</organism>
<keyword evidence="2" id="KW-0472">Membrane</keyword>
<sequence>MASVSGAIDPSTSVLIDTIAGNFKPLYTTVIVACIWSAMLVPLFVVLLFFSNKELRRKPVFFGNIFAICLGIVLAGVVMGLLVSILSNPLAPPSRPLRVTFAIFIAFSSLLVESVLLIRVWAVFPFRTTPRLTFFAIFTVIALLKIARISNAIVYVVNLTNLLNESEDALLSQSWTQFPNYKIEWFLQVAENTTTSALFLFKLNRGRGIGMRMAGSHWSSTLEALFWIALSNFVIPVILSIVELLVIWLSTDIFNVVPIFLVNLYVEIIGVLLATVWAAGTRGQDNHKSSRSGPQVFTTVNMDTGIDTPTSRDNSVHLYPL</sequence>
<feature type="compositionally biased region" description="Polar residues" evidence="1">
    <location>
        <begin position="291"/>
        <end position="313"/>
    </location>
</feature>
<feature type="transmembrane region" description="Helical" evidence="2">
    <location>
        <begin position="26"/>
        <end position="50"/>
    </location>
</feature>
<feature type="transmembrane region" description="Helical" evidence="2">
    <location>
        <begin position="62"/>
        <end position="87"/>
    </location>
</feature>
<evidence type="ECO:0000313" key="4">
    <source>
        <dbReference type="Proteomes" id="UP000054549"/>
    </source>
</evidence>
<dbReference type="AlphaFoldDB" id="A0A0C2X0A3"/>
<proteinExistence type="predicted"/>
<feature type="transmembrane region" description="Helical" evidence="2">
    <location>
        <begin position="256"/>
        <end position="279"/>
    </location>
</feature>
<gene>
    <name evidence="3" type="ORF">M378DRAFT_13063</name>
</gene>
<keyword evidence="4" id="KW-1185">Reference proteome</keyword>
<feature type="transmembrane region" description="Helical" evidence="2">
    <location>
        <begin position="224"/>
        <end position="250"/>
    </location>
</feature>
<protein>
    <submittedName>
        <fullName evidence="3">Uncharacterized protein</fullName>
    </submittedName>
</protein>
<dbReference type="OrthoDB" id="2548432at2759"/>
<dbReference type="HOGENOM" id="CLU_062759_0_0_1"/>
<feature type="region of interest" description="Disordered" evidence="1">
    <location>
        <begin position="283"/>
        <end position="314"/>
    </location>
</feature>
<dbReference type="InParanoid" id="A0A0C2X0A3"/>
<feature type="transmembrane region" description="Helical" evidence="2">
    <location>
        <begin position="134"/>
        <end position="157"/>
    </location>
</feature>
<name>A0A0C2X0A3_AMAMK</name>
<evidence type="ECO:0000256" key="1">
    <source>
        <dbReference type="SAM" id="MobiDB-lite"/>
    </source>
</evidence>
<keyword evidence="2" id="KW-1133">Transmembrane helix</keyword>
<accession>A0A0C2X0A3</accession>
<feature type="transmembrane region" description="Helical" evidence="2">
    <location>
        <begin position="99"/>
        <end position="122"/>
    </location>
</feature>
<dbReference type="EMBL" id="KN818275">
    <property type="protein sequence ID" value="KIL62108.1"/>
    <property type="molecule type" value="Genomic_DNA"/>
</dbReference>
<reference evidence="3 4" key="1">
    <citation type="submission" date="2014-04" db="EMBL/GenBank/DDBJ databases">
        <title>Evolutionary Origins and Diversification of the Mycorrhizal Mutualists.</title>
        <authorList>
            <consortium name="DOE Joint Genome Institute"/>
            <consortium name="Mycorrhizal Genomics Consortium"/>
            <person name="Kohler A."/>
            <person name="Kuo A."/>
            <person name="Nagy L.G."/>
            <person name="Floudas D."/>
            <person name="Copeland A."/>
            <person name="Barry K.W."/>
            <person name="Cichocki N."/>
            <person name="Veneault-Fourrey C."/>
            <person name="LaButti K."/>
            <person name="Lindquist E.A."/>
            <person name="Lipzen A."/>
            <person name="Lundell T."/>
            <person name="Morin E."/>
            <person name="Murat C."/>
            <person name="Riley R."/>
            <person name="Ohm R."/>
            <person name="Sun H."/>
            <person name="Tunlid A."/>
            <person name="Henrissat B."/>
            <person name="Grigoriev I.V."/>
            <person name="Hibbett D.S."/>
            <person name="Martin F."/>
        </authorList>
    </citation>
    <scope>NUCLEOTIDE SEQUENCE [LARGE SCALE GENOMIC DNA]</scope>
    <source>
        <strain evidence="3 4">Koide BX008</strain>
    </source>
</reference>